<dbReference type="Gene3D" id="3.40.930.10">
    <property type="entry name" value="Mannitol-specific EII, Chain A"/>
    <property type="match status" value="1"/>
</dbReference>
<sequence>MQISTILNAKRTRAKIAGGSKKRLIETLAGIFSESDTGLDQTELFQHIFARERLGSTGIGGGIAIPHCRFNTEGATLCACVTLEEAIDFDAVDSKPVDLIFAMLVPENAEDEHLQTLAALAETLQRDDFVKRLRNCKTDEELFNVASGVN</sequence>
<dbReference type="GO" id="GO:0030295">
    <property type="term" value="F:protein kinase activator activity"/>
    <property type="evidence" value="ECO:0007669"/>
    <property type="project" value="TreeGrafter"/>
</dbReference>
<accession>C5BSX5</accession>
<dbReference type="InterPro" id="IPR002178">
    <property type="entry name" value="PTS_EIIA_type-2_dom"/>
</dbReference>
<dbReference type="PROSITE" id="PS51094">
    <property type="entry name" value="PTS_EIIA_TYPE_2"/>
    <property type="match status" value="1"/>
</dbReference>
<evidence type="ECO:0000259" key="1">
    <source>
        <dbReference type="PROSITE" id="PS51094"/>
    </source>
</evidence>
<dbReference type="EMBL" id="CP001614">
    <property type="protein sequence ID" value="ACR11548.1"/>
    <property type="molecule type" value="Genomic_DNA"/>
</dbReference>
<dbReference type="PANTHER" id="PTHR47738:SF1">
    <property type="entry name" value="NITROGEN REGULATORY PROTEIN"/>
    <property type="match status" value="1"/>
</dbReference>
<dbReference type="KEGG" id="ttu:TERTU_3823"/>
<dbReference type="Proteomes" id="UP000009080">
    <property type="component" value="Chromosome"/>
</dbReference>
<name>C5BSX5_TERTT</name>
<evidence type="ECO:0000313" key="2">
    <source>
        <dbReference type="EMBL" id="ACR11548.1"/>
    </source>
</evidence>
<dbReference type="STRING" id="377629.TERTU_3823"/>
<protein>
    <submittedName>
        <fullName evidence="2">Nitrogen regulatory protein</fullName>
        <ecNumber evidence="2">2.7.1.-</ecNumber>
    </submittedName>
</protein>
<organism evidence="2 3">
    <name type="scientific">Teredinibacter turnerae (strain ATCC 39867 / T7901)</name>
    <dbReference type="NCBI Taxonomy" id="377629"/>
    <lineage>
        <taxon>Bacteria</taxon>
        <taxon>Pseudomonadati</taxon>
        <taxon>Pseudomonadota</taxon>
        <taxon>Gammaproteobacteria</taxon>
        <taxon>Cellvibrionales</taxon>
        <taxon>Cellvibrionaceae</taxon>
        <taxon>Teredinibacter</taxon>
    </lineage>
</organism>
<evidence type="ECO:0000313" key="3">
    <source>
        <dbReference type="Proteomes" id="UP000009080"/>
    </source>
</evidence>
<dbReference type="EC" id="2.7.1.-" evidence="2"/>
<dbReference type="Pfam" id="PF00359">
    <property type="entry name" value="PTS_EIIA_2"/>
    <property type="match status" value="1"/>
</dbReference>
<proteinExistence type="predicted"/>
<dbReference type="InterPro" id="IPR051541">
    <property type="entry name" value="PTS_SugarTrans_NitroReg"/>
</dbReference>
<feature type="domain" description="PTS EIIA type-2" evidence="1">
    <location>
        <begin position="5"/>
        <end position="149"/>
    </location>
</feature>
<dbReference type="InterPro" id="IPR016152">
    <property type="entry name" value="PTrfase/Anion_transptr"/>
</dbReference>
<dbReference type="GO" id="GO:0016740">
    <property type="term" value="F:transferase activity"/>
    <property type="evidence" value="ECO:0007669"/>
    <property type="project" value="UniProtKB-KW"/>
</dbReference>
<dbReference type="eggNOG" id="COG1762">
    <property type="taxonomic scope" value="Bacteria"/>
</dbReference>
<dbReference type="PANTHER" id="PTHR47738">
    <property type="entry name" value="PTS SYSTEM FRUCTOSE-LIKE EIIA COMPONENT-RELATED"/>
    <property type="match status" value="1"/>
</dbReference>
<dbReference type="SUPFAM" id="SSF55804">
    <property type="entry name" value="Phoshotransferase/anion transport protein"/>
    <property type="match status" value="1"/>
</dbReference>
<dbReference type="RefSeq" id="WP_015817660.1">
    <property type="nucleotide sequence ID" value="NC_012997.1"/>
</dbReference>
<reference evidence="2 3" key="1">
    <citation type="journal article" date="2009" name="PLoS ONE">
        <title>The complete genome of Teredinibacter turnerae T7901: an intracellular endosymbiont of marine wood-boring bivalves (shipworms).</title>
        <authorList>
            <person name="Yang J.C."/>
            <person name="Madupu R."/>
            <person name="Durkin A.S."/>
            <person name="Ekborg N.A."/>
            <person name="Pedamallu C.S."/>
            <person name="Hostetler J.B."/>
            <person name="Radune D."/>
            <person name="Toms B.S."/>
            <person name="Henrissat B."/>
            <person name="Coutinho P.M."/>
            <person name="Schwarz S."/>
            <person name="Field L."/>
            <person name="Trindade-Silva A.E."/>
            <person name="Soares C.A.G."/>
            <person name="Elshahawi S."/>
            <person name="Hanora A."/>
            <person name="Schmidt E.W."/>
            <person name="Haygood M.G."/>
            <person name="Posfai J."/>
            <person name="Benner J."/>
            <person name="Madinger C."/>
            <person name="Nove J."/>
            <person name="Anton B."/>
            <person name="Chaudhary K."/>
            <person name="Foster J."/>
            <person name="Holman A."/>
            <person name="Kumar S."/>
            <person name="Lessard P.A."/>
            <person name="Luyten Y.A."/>
            <person name="Slatko B."/>
            <person name="Wood N."/>
            <person name="Wu B."/>
            <person name="Teplitski M."/>
            <person name="Mougous J.D."/>
            <person name="Ward N."/>
            <person name="Eisen J.A."/>
            <person name="Badger J.H."/>
            <person name="Distel D.L."/>
        </authorList>
    </citation>
    <scope>NUCLEOTIDE SEQUENCE [LARGE SCALE GENOMIC DNA]</scope>
    <source>
        <strain evidence="3">ATCC 39867 / T7901</strain>
    </source>
</reference>
<dbReference type="OrthoDB" id="95460at2"/>
<keyword evidence="3" id="KW-1185">Reference proteome</keyword>
<keyword evidence="2" id="KW-0808">Transferase</keyword>
<dbReference type="AlphaFoldDB" id="C5BSX5"/>
<gene>
    <name evidence="2" type="ordered locus">TERTU_3823</name>
</gene>
<dbReference type="CDD" id="cd00211">
    <property type="entry name" value="PTS_IIA_fru"/>
    <property type="match status" value="1"/>
</dbReference>
<dbReference type="HOGENOM" id="CLU_072531_5_2_6"/>